<evidence type="ECO:0008006" key="4">
    <source>
        <dbReference type="Google" id="ProtNLM"/>
    </source>
</evidence>
<gene>
    <name evidence="2" type="ORF">ACFSY7_11400</name>
</gene>
<sequence length="57" mass="6313">MATKIFRTVLFIVGLVLSYVAYQDGRPDVGIVFLVCTGGYLLTVVLEQIFSKKKTAE</sequence>
<name>A0ABW5Y185_9BACL</name>
<protein>
    <recommendedName>
        <fullName evidence="4">DUF4305 domain-containing protein</fullName>
    </recommendedName>
</protein>
<evidence type="ECO:0000256" key="1">
    <source>
        <dbReference type="SAM" id="Phobius"/>
    </source>
</evidence>
<feature type="transmembrane region" description="Helical" evidence="1">
    <location>
        <begin position="29"/>
        <end position="50"/>
    </location>
</feature>
<reference evidence="3" key="1">
    <citation type="journal article" date="2019" name="Int. J. Syst. Evol. Microbiol.">
        <title>The Global Catalogue of Microorganisms (GCM) 10K type strain sequencing project: providing services to taxonomists for standard genome sequencing and annotation.</title>
        <authorList>
            <consortium name="The Broad Institute Genomics Platform"/>
            <consortium name="The Broad Institute Genome Sequencing Center for Infectious Disease"/>
            <person name="Wu L."/>
            <person name="Ma J."/>
        </authorList>
    </citation>
    <scope>NUCLEOTIDE SEQUENCE [LARGE SCALE GENOMIC DNA]</scope>
    <source>
        <strain evidence="3">KCTC 33522</strain>
    </source>
</reference>
<comment type="caution">
    <text evidence="2">The sequence shown here is derived from an EMBL/GenBank/DDBJ whole genome shotgun (WGS) entry which is preliminary data.</text>
</comment>
<organism evidence="2 3">
    <name type="scientific">Kurthia populi</name>
    <dbReference type="NCBI Taxonomy" id="1562132"/>
    <lineage>
        <taxon>Bacteria</taxon>
        <taxon>Bacillati</taxon>
        <taxon>Bacillota</taxon>
        <taxon>Bacilli</taxon>
        <taxon>Bacillales</taxon>
        <taxon>Caryophanaceae</taxon>
        <taxon>Kurthia</taxon>
    </lineage>
</organism>
<feature type="transmembrane region" description="Helical" evidence="1">
    <location>
        <begin position="5"/>
        <end position="23"/>
    </location>
</feature>
<proteinExistence type="predicted"/>
<keyword evidence="3" id="KW-1185">Reference proteome</keyword>
<keyword evidence="1" id="KW-0812">Transmembrane</keyword>
<evidence type="ECO:0000313" key="3">
    <source>
        <dbReference type="Proteomes" id="UP001597568"/>
    </source>
</evidence>
<evidence type="ECO:0000313" key="2">
    <source>
        <dbReference type="EMBL" id="MFD2869098.1"/>
    </source>
</evidence>
<dbReference type="RefSeq" id="WP_158620969.1">
    <property type="nucleotide sequence ID" value="NZ_JBHUOR010000098.1"/>
</dbReference>
<keyword evidence="1" id="KW-1133">Transmembrane helix</keyword>
<dbReference type="Proteomes" id="UP001597568">
    <property type="component" value="Unassembled WGS sequence"/>
</dbReference>
<accession>A0ABW5Y185</accession>
<keyword evidence="1" id="KW-0472">Membrane</keyword>
<dbReference type="EMBL" id="JBHUOR010000098">
    <property type="protein sequence ID" value="MFD2869098.1"/>
    <property type="molecule type" value="Genomic_DNA"/>
</dbReference>